<feature type="chain" id="PRO_5044303707" description="EF-hand domain-containing protein" evidence="1">
    <location>
        <begin position="21"/>
        <end position="386"/>
    </location>
</feature>
<dbReference type="EMBL" id="JBGBPQ010000025">
    <property type="protein sequence ID" value="KAL1499318.1"/>
    <property type="molecule type" value="Genomic_DNA"/>
</dbReference>
<feature type="signal peptide" evidence="1">
    <location>
        <begin position="1"/>
        <end position="20"/>
    </location>
</feature>
<reference evidence="2 3" key="1">
    <citation type="journal article" date="2024" name="Science">
        <title>Giant polyketide synthase enzymes in the biosynthesis of giant marine polyether toxins.</title>
        <authorList>
            <person name="Fallon T.R."/>
            <person name="Shende V.V."/>
            <person name="Wierzbicki I.H."/>
            <person name="Pendleton A.L."/>
            <person name="Watervoot N.F."/>
            <person name="Auber R.P."/>
            <person name="Gonzalez D.J."/>
            <person name="Wisecaver J.H."/>
            <person name="Moore B.S."/>
        </authorList>
    </citation>
    <scope>NUCLEOTIDE SEQUENCE [LARGE SCALE GENOMIC DNA]</scope>
    <source>
        <strain evidence="2 3">12B1</strain>
    </source>
</reference>
<sequence length="386" mass="41488">MPRSRLSLLALVLLLAHASAGVSPSSLRPSALLDRARRSALGVGRSLKAGVDTNADGEVSVDEMEGAARRWRQRGVRLAERARRLFARQRHACLCLASSLGLAYGHHLAHLILFTQTFASSGWPLARAAGTRARQAYDAAKARLPRDTSTVAPLRRELESLAAELAALRREDKQPRRQEALIDEMRSVRERMDKQLAASPPSARAVTLLLAAADPRVVRDVALGLWSAVSVAVAAASSAAARSVGIGMTVGEAVGLLATQLIERSDRLVRRAMSNLPSEAAALSYFGPSVLASAVSSAAGIASRSACCWLAFRLQESWQDESLEEASLAVQARSTATWLLAMASFQAQRSGAYHLPRGTRALLFPAFGFEMLLRHVGDRLATKDIK</sequence>
<dbReference type="InterPro" id="IPR018247">
    <property type="entry name" value="EF_Hand_1_Ca_BS"/>
</dbReference>
<gene>
    <name evidence="2" type="ORF">AB1Y20_011526</name>
</gene>
<dbReference type="Proteomes" id="UP001515480">
    <property type="component" value="Unassembled WGS sequence"/>
</dbReference>
<protein>
    <recommendedName>
        <fullName evidence="4">EF-hand domain-containing protein</fullName>
    </recommendedName>
</protein>
<evidence type="ECO:0000313" key="3">
    <source>
        <dbReference type="Proteomes" id="UP001515480"/>
    </source>
</evidence>
<evidence type="ECO:0000256" key="1">
    <source>
        <dbReference type="SAM" id="SignalP"/>
    </source>
</evidence>
<dbReference type="PROSITE" id="PS00018">
    <property type="entry name" value="EF_HAND_1"/>
    <property type="match status" value="1"/>
</dbReference>
<keyword evidence="1" id="KW-0732">Signal</keyword>
<evidence type="ECO:0000313" key="2">
    <source>
        <dbReference type="EMBL" id="KAL1499318.1"/>
    </source>
</evidence>
<evidence type="ECO:0008006" key="4">
    <source>
        <dbReference type="Google" id="ProtNLM"/>
    </source>
</evidence>
<name>A0AB34IK96_PRYPA</name>
<proteinExistence type="predicted"/>
<keyword evidence="3" id="KW-1185">Reference proteome</keyword>
<comment type="caution">
    <text evidence="2">The sequence shown here is derived from an EMBL/GenBank/DDBJ whole genome shotgun (WGS) entry which is preliminary data.</text>
</comment>
<organism evidence="2 3">
    <name type="scientific">Prymnesium parvum</name>
    <name type="common">Toxic golden alga</name>
    <dbReference type="NCBI Taxonomy" id="97485"/>
    <lineage>
        <taxon>Eukaryota</taxon>
        <taxon>Haptista</taxon>
        <taxon>Haptophyta</taxon>
        <taxon>Prymnesiophyceae</taxon>
        <taxon>Prymnesiales</taxon>
        <taxon>Prymnesiaceae</taxon>
        <taxon>Prymnesium</taxon>
    </lineage>
</organism>
<dbReference type="AlphaFoldDB" id="A0AB34IK96"/>
<accession>A0AB34IK96</accession>